<dbReference type="CDD" id="cd02966">
    <property type="entry name" value="TlpA_like_family"/>
    <property type="match status" value="1"/>
</dbReference>
<evidence type="ECO:0000256" key="1">
    <source>
        <dbReference type="ARBA" id="ARBA00004196"/>
    </source>
</evidence>
<keyword evidence="3" id="KW-0676">Redox-active center</keyword>
<evidence type="ECO:0000313" key="6">
    <source>
        <dbReference type="EMBL" id="PSL24873.1"/>
    </source>
</evidence>
<keyword evidence="4" id="KW-0812">Transmembrane</keyword>
<accession>A0A2P8FT21</accession>
<dbReference type="PANTHER" id="PTHR42852">
    <property type="entry name" value="THIOL:DISULFIDE INTERCHANGE PROTEIN DSBE"/>
    <property type="match status" value="1"/>
</dbReference>
<dbReference type="GO" id="GO:0016491">
    <property type="term" value="F:oxidoreductase activity"/>
    <property type="evidence" value="ECO:0007669"/>
    <property type="project" value="InterPro"/>
</dbReference>
<protein>
    <submittedName>
        <fullName evidence="6">Thiol-disulfide isomerase/thioredoxin</fullName>
    </submittedName>
</protein>
<dbReference type="PROSITE" id="PS51352">
    <property type="entry name" value="THIOREDOXIN_2"/>
    <property type="match status" value="1"/>
</dbReference>
<dbReference type="GO" id="GO:0030313">
    <property type="term" value="C:cell envelope"/>
    <property type="evidence" value="ECO:0007669"/>
    <property type="project" value="UniProtKB-SubCell"/>
</dbReference>
<dbReference type="EMBL" id="PYGK01000014">
    <property type="protein sequence ID" value="PSL24873.1"/>
    <property type="molecule type" value="Genomic_DNA"/>
</dbReference>
<dbReference type="PANTHER" id="PTHR42852:SF17">
    <property type="entry name" value="THIOREDOXIN-LIKE PROTEIN HI_1115"/>
    <property type="match status" value="1"/>
</dbReference>
<dbReference type="InterPro" id="IPR050553">
    <property type="entry name" value="Thioredoxin_ResA/DsbE_sf"/>
</dbReference>
<dbReference type="Pfam" id="PF08534">
    <property type="entry name" value="Redoxin"/>
    <property type="match status" value="1"/>
</dbReference>
<organism evidence="6 7">
    <name type="scientific">Chitinophaga ginsengisoli</name>
    <dbReference type="NCBI Taxonomy" id="363837"/>
    <lineage>
        <taxon>Bacteria</taxon>
        <taxon>Pseudomonadati</taxon>
        <taxon>Bacteroidota</taxon>
        <taxon>Chitinophagia</taxon>
        <taxon>Chitinophagales</taxon>
        <taxon>Chitinophagaceae</taxon>
        <taxon>Chitinophaga</taxon>
    </lineage>
</organism>
<comment type="subcellular location">
    <subcellularLocation>
        <location evidence="1">Cell envelope</location>
    </subcellularLocation>
</comment>
<name>A0A2P8FT21_9BACT</name>
<evidence type="ECO:0000256" key="3">
    <source>
        <dbReference type="ARBA" id="ARBA00023284"/>
    </source>
</evidence>
<keyword evidence="4" id="KW-1133">Transmembrane helix</keyword>
<dbReference type="InterPro" id="IPR013740">
    <property type="entry name" value="Redoxin"/>
</dbReference>
<dbReference type="SUPFAM" id="SSF52833">
    <property type="entry name" value="Thioredoxin-like"/>
    <property type="match status" value="1"/>
</dbReference>
<feature type="transmembrane region" description="Helical" evidence="4">
    <location>
        <begin position="12"/>
        <end position="29"/>
    </location>
</feature>
<dbReference type="InterPro" id="IPR017937">
    <property type="entry name" value="Thioredoxin_CS"/>
</dbReference>
<keyword evidence="4" id="KW-0472">Membrane</keyword>
<comment type="caution">
    <text evidence="6">The sequence shown here is derived from an EMBL/GenBank/DDBJ whole genome shotgun (WGS) entry which is preliminary data.</text>
</comment>
<dbReference type="InterPro" id="IPR036249">
    <property type="entry name" value="Thioredoxin-like_sf"/>
</dbReference>
<proteinExistence type="predicted"/>
<dbReference type="PROSITE" id="PS00194">
    <property type="entry name" value="THIOREDOXIN_1"/>
    <property type="match status" value="1"/>
</dbReference>
<keyword evidence="7" id="KW-1185">Reference proteome</keyword>
<dbReference type="GO" id="GO:0017004">
    <property type="term" value="P:cytochrome complex assembly"/>
    <property type="evidence" value="ECO:0007669"/>
    <property type="project" value="UniProtKB-KW"/>
</dbReference>
<keyword evidence="2" id="KW-0201">Cytochrome c-type biogenesis</keyword>
<feature type="domain" description="Thioredoxin" evidence="5">
    <location>
        <begin position="56"/>
        <end position="197"/>
    </location>
</feature>
<dbReference type="GO" id="GO:0016853">
    <property type="term" value="F:isomerase activity"/>
    <property type="evidence" value="ECO:0007669"/>
    <property type="project" value="UniProtKB-KW"/>
</dbReference>
<evidence type="ECO:0000256" key="4">
    <source>
        <dbReference type="SAM" id="Phobius"/>
    </source>
</evidence>
<dbReference type="Proteomes" id="UP000240978">
    <property type="component" value="Unassembled WGS sequence"/>
</dbReference>
<reference evidence="6 7" key="1">
    <citation type="submission" date="2018-03" db="EMBL/GenBank/DDBJ databases">
        <title>Genomic Encyclopedia of Archaeal and Bacterial Type Strains, Phase II (KMG-II): from individual species to whole genera.</title>
        <authorList>
            <person name="Goeker M."/>
        </authorList>
    </citation>
    <scope>NUCLEOTIDE SEQUENCE [LARGE SCALE GENOMIC DNA]</scope>
    <source>
        <strain evidence="6 7">DSM 18107</strain>
    </source>
</reference>
<evidence type="ECO:0000313" key="7">
    <source>
        <dbReference type="Proteomes" id="UP000240978"/>
    </source>
</evidence>
<dbReference type="InterPro" id="IPR013766">
    <property type="entry name" value="Thioredoxin_domain"/>
</dbReference>
<sequence>MRFMNLRRLFSLSNITTGIMVPFLILVWVNPSVKAGVMQGLMKVGLFQPGMPEEVSPDGNMAPDMSFTDGEGKTFTLSSLRGKVVFLNFWATWCPPCRAEMPSINALYERFREDKNVIFLTVDTDGNYKKASSFLKRQQYSLPLYVADSQIPGELLGRSIPTTVIINKKGQIAYRHEGAADYGNERFMSYFEKYIRK</sequence>
<evidence type="ECO:0000256" key="2">
    <source>
        <dbReference type="ARBA" id="ARBA00022748"/>
    </source>
</evidence>
<dbReference type="AlphaFoldDB" id="A0A2P8FT21"/>
<evidence type="ECO:0000259" key="5">
    <source>
        <dbReference type="PROSITE" id="PS51352"/>
    </source>
</evidence>
<keyword evidence="6" id="KW-0413">Isomerase</keyword>
<gene>
    <name evidence="6" type="ORF">CLV42_11422</name>
</gene>
<dbReference type="Gene3D" id="3.40.30.10">
    <property type="entry name" value="Glutaredoxin"/>
    <property type="match status" value="1"/>
</dbReference>